<sequence length="158" mass="16533">MKLRLSSIFTIAGALALAGCQSYPATPAESRAGAVAAAENAQRPKRQRTVQEFMDMNPALSLVDGKVVSADRRVFIFESAPQIVTTTLPAYTPAPGYYNNSPFAAAAYNLNSAVGTVPAVSRSTVMVCRVTVHGKATGKGSTPSNWTVEAMSMSGNCA</sequence>
<dbReference type="AlphaFoldDB" id="A0AA50CML1"/>
<proteinExistence type="predicted"/>
<evidence type="ECO:0000313" key="2">
    <source>
        <dbReference type="Proteomes" id="UP001234585"/>
    </source>
</evidence>
<name>A0AA50CML1_9HYPH</name>
<dbReference type="PROSITE" id="PS51257">
    <property type="entry name" value="PROKAR_LIPOPROTEIN"/>
    <property type="match status" value="1"/>
</dbReference>
<dbReference type="EMBL" id="CP132302">
    <property type="protein sequence ID" value="WLR98752.1"/>
    <property type="molecule type" value="Genomic_DNA"/>
</dbReference>
<protein>
    <submittedName>
        <fullName evidence="1">Uncharacterized protein</fullName>
    </submittedName>
</protein>
<dbReference type="RefSeq" id="WP_306038377.1">
    <property type="nucleotide sequence ID" value="NZ_CP132302.1"/>
</dbReference>
<keyword evidence="2" id="KW-1185">Reference proteome</keyword>
<accession>A0AA50CML1</accession>
<reference evidence="1 2" key="1">
    <citation type="submission" date="2023-08" db="EMBL/GenBank/DDBJ databases">
        <title>Pathogen: clinical or host-associated sample.</title>
        <authorList>
            <person name="Hergert J."/>
            <person name="Casey R."/>
            <person name="Wagner J."/>
            <person name="Young E.L."/>
            <person name="Oakeson K.F."/>
        </authorList>
    </citation>
    <scope>NUCLEOTIDE SEQUENCE [LARGE SCALE GENOMIC DNA]</scope>
    <source>
        <strain evidence="1 2">1760953</strain>
    </source>
</reference>
<organism evidence="1 2">
    <name type="scientific">Shinella sumterensis</name>
    <dbReference type="NCBI Taxonomy" id="1967501"/>
    <lineage>
        <taxon>Bacteria</taxon>
        <taxon>Pseudomonadati</taxon>
        <taxon>Pseudomonadota</taxon>
        <taxon>Alphaproteobacteria</taxon>
        <taxon>Hyphomicrobiales</taxon>
        <taxon>Rhizobiaceae</taxon>
        <taxon>Shinella</taxon>
    </lineage>
</organism>
<evidence type="ECO:0000313" key="1">
    <source>
        <dbReference type="EMBL" id="WLR98752.1"/>
    </source>
</evidence>
<dbReference type="Proteomes" id="UP001234585">
    <property type="component" value="Chromosome"/>
</dbReference>
<gene>
    <name evidence="1" type="ORF">Q9313_06945</name>
</gene>